<proteinExistence type="inferred from homology"/>
<name>A0A494G9U7_SOLLC</name>
<dbReference type="GO" id="GO:0015144">
    <property type="term" value="F:carbohydrate transmembrane transporter activity"/>
    <property type="evidence" value="ECO:0007669"/>
    <property type="project" value="InterPro"/>
</dbReference>
<dbReference type="EnsemblPlants" id="Solyc00g112600.1.1">
    <property type="protein sequence ID" value="Solyc00g112600.1.1.1.CDS"/>
    <property type="gene ID" value="Solyc00g112600.1"/>
</dbReference>
<feature type="domain" description="Major facilitator superfamily (MFS) profile" evidence="8">
    <location>
        <begin position="1"/>
        <end position="50"/>
    </location>
</feature>
<evidence type="ECO:0000256" key="7">
    <source>
        <dbReference type="ARBA" id="ARBA00044504"/>
    </source>
</evidence>
<comment type="subcellular location">
    <subcellularLocation>
        <location evidence="1">Membrane</location>
        <topology evidence="1">Multi-pass membrane protein</topology>
    </subcellularLocation>
</comment>
<dbReference type="InterPro" id="IPR005828">
    <property type="entry name" value="MFS_sugar_transport-like"/>
</dbReference>
<dbReference type="Proteomes" id="UP000004994">
    <property type="component" value="Unassembled WGS sequence"/>
</dbReference>
<evidence type="ECO:0000256" key="5">
    <source>
        <dbReference type="ARBA" id="ARBA00022989"/>
    </source>
</evidence>
<reference evidence="9" key="2">
    <citation type="submission" date="2019-04" db="UniProtKB">
        <authorList>
            <consortium name="EnsemblPlants"/>
        </authorList>
    </citation>
    <scope>IDENTIFICATION</scope>
    <source>
        <strain evidence="9">cv. Heinz 1706</strain>
    </source>
</reference>
<protein>
    <recommendedName>
        <fullName evidence="8">Major facilitator superfamily (MFS) profile domain-containing protein</fullName>
    </recommendedName>
</protein>
<dbReference type="PANTHER" id="PTHR23500:SF567">
    <property type="entry name" value="SUGAR TRANSPORT PROTEIN 12-LIKE"/>
    <property type="match status" value="1"/>
</dbReference>
<dbReference type="InterPro" id="IPR005829">
    <property type="entry name" value="Sugar_transporter_CS"/>
</dbReference>
<dbReference type="InterPro" id="IPR045262">
    <property type="entry name" value="STP/PLT_plant"/>
</dbReference>
<accession>A0A494G9U7</accession>
<dbReference type="InParanoid" id="A0A494G9U7"/>
<dbReference type="AlphaFoldDB" id="A0A494G9U7"/>
<dbReference type="InterPro" id="IPR036259">
    <property type="entry name" value="MFS_trans_sf"/>
</dbReference>
<dbReference type="PANTHER" id="PTHR23500">
    <property type="entry name" value="SOLUTE CARRIER FAMILY 2, FACILITATED GLUCOSE TRANSPORTER"/>
    <property type="match status" value="1"/>
</dbReference>
<dbReference type="PaxDb" id="4081-Solyc00g112600.1.1"/>
<evidence type="ECO:0000256" key="1">
    <source>
        <dbReference type="ARBA" id="ARBA00004141"/>
    </source>
</evidence>
<dbReference type="Gene3D" id="1.20.1250.20">
    <property type="entry name" value="MFS general substrate transporter like domains"/>
    <property type="match status" value="1"/>
</dbReference>
<keyword evidence="4" id="KW-0812">Transmembrane</keyword>
<keyword evidence="3" id="KW-0813">Transport</keyword>
<evidence type="ECO:0000256" key="6">
    <source>
        <dbReference type="ARBA" id="ARBA00023136"/>
    </source>
</evidence>
<comment type="similarity">
    <text evidence="2">Belongs to the major facilitator superfamily. Sugar transporter (TC 2.A.1.1) family.</text>
</comment>
<dbReference type="GO" id="GO:0016020">
    <property type="term" value="C:membrane"/>
    <property type="evidence" value="ECO:0007669"/>
    <property type="project" value="UniProtKB-SubCell"/>
</dbReference>
<keyword evidence="5" id="KW-1133">Transmembrane helix</keyword>
<keyword evidence="10" id="KW-1185">Reference proteome</keyword>
<dbReference type="STRING" id="4081.A0A494G9U7"/>
<dbReference type="PROSITE" id="PS00217">
    <property type="entry name" value="SUGAR_TRANSPORT_2"/>
    <property type="match status" value="1"/>
</dbReference>
<evidence type="ECO:0000313" key="9">
    <source>
        <dbReference type="EnsemblPlants" id="Solyc00g112600.1.1.1.CDS"/>
    </source>
</evidence>
<evidence type="ECO:0000256" key="3">
    <source>
        <dbReference type="ARBA" id="ARBA00022448"/>
    </source>
</evidence>
<evidence type="ECO:0000256" key="4">
    <source>
        <dbReference type="ARBA" id="ARBA00022692"/>
    </source>
</evidence>
<evidence type="ECO:0000256" key="2">
    <source>
        <dbReference type="ARBA" id="ARBA00010992"/>
    </source>
</evidence>
<comment type="similarity">
    <text evidence="7">Belongs to the major facilitator superfamily. Phosphate:H(+) symporter (TC 2.A.1.9) family.</text>
</comment>
<organism evidence="9">
    <name type="scientific">Solanum lycopersicum</name>
    <name type="common">Tomato</name>
    <name type="synonym">Lycopersicon esculentum</name>
    <dbReference type="NCBI Taxonomy" id="4081"/>
    <lineage>
        <taxon>Eukaryota</taxon>
        <taxon>Viridiplantae</taxon>
        <taxon>Streptophyta</taxon>
        <taxon>Embryophyta</taxon>
        <taxon>Tracheophyta</taxon>
        <taxon>Spermatophyta</taxon>
        <taxon>Magnoliopsida</taxon>
        <taxon>eudicotyledons</taxon>
        <taxon>Gunneridae</taxon>
        <taxon>Pentapetalae</taxon>
        <taxon>asterids</taxon>
        <taxon>lamiids</taxon>
        <taxon>Solanales</taxon>
        <taxon>Solanaceae</taxon>
        <taxon>Solanoideae</taxon>
        <taxon>Solaneae</taxon>
        <taxon>Solanum</taxon>
        <taxon>Solanum subgen. Lycopersicon</taxon>
    </lineage>
</organism>
<dbReference type="InterPro" id="IPR020846">
    <property type="entry name" value="MFS_dom"/>
</dbReference>
<evidence type="ECO:0000313" key="10">
    <source>
        <dbReference type="Proteomes" id="UP000004994"/>
    </source>
</evidence>
<dbReference type="Gramene" id="Solyc00g112600.1.1">
    <property type="protein sequence ID" value="Solyc00g112600.1.1.1.CDS"/>
    <property type="gene ID" value="Solyc00g112600.1"/>
</dbReference>
<dbReference type="Pfam" id="PF00083">
    <property type="entry name" value="Sugar_tr"/>
    <property type="match status" value="1"/>
</dbReference>
<sequence length="50" mass="5651">MLIWGRILLGVGVGFSNQSVPIYLSEIAPYKYRCIQCSLPIGHHSWDLDC</sequence>
<keyword evidence="6" id="KW-0472">Membrane</keyword>
<reference evidence="9" key="1">
    <citation type="journal article" date="2012" name="Nature">
        <title>The tomato genome sequence provides insights into fleshy fruit evolution.</title>
        <authorList>
            <consortium name="Tomato Genome Consortium"/>
        </authorList>
    </citation>
    <scope>NUCLEOTIDE SEQUENCE [LARGE SCALE GENOMIC DNA]</scope>
    <source>
        <strain evidence="9">cv. Heinz 1706</strain>
    </source>
</reference>
<dbReference type="PROSITE" id="PS50850">
    <property type="entry name" value="MFS"/>
    <property type="match status" value="1"/>
</dbReference>
<evidence type="ECO:0000259" key="8">
    <source>
        <dbReference type="PROSITE" id="PS50850"/>
    </source>
</evidence>